<feature type="region of interest" description="Disordered" evidence="1">
    <location>
        <begin position="103"/>
        <end position="145"/>
    </location>
</feature>
<accession>A0A426Z7V3</accession>
<dbReference type="PANTHER" id="PTHR35985:SF1">
    <property type="entry name" value="OS07G0675200 PROTEIN"/>
    <property type="match status" value="1"/>
</dbReference>
<proteinExistence type="predicted"/>
<dbReference type="EMBL" id="AMZH03007944">
    <property type="protein sequence ID" value="RRT60067.1"/>
    <property type="molecule type" value="Genomic_DNA"/>
</dbReference>
<protein>
    <submittedName>
        <fullName evidence="2">Uncharacterized protein</fullName>
    </submittedName>
</protein>
<feature type="compositionally biased region" description="Basic and acidic residues" evidence="1">
    <location>
        <begin position="103"/>
        <end position="122"/>
    </location>
</feature>
<evidence type="ECO:0000313" key="3">
    <source>
        <dbReference type="Proteomes" id="UP000287651"/>
    </source>
</evidence>
<dbReference type="PANTHER" id="PTHR35985">
    <property type="entry name" value="OS07G0675200 PROTEIN"/>
    <property type="match status" value="1"/>
</dbReference>
<evidence type="ECO:0000313" key="2">
    <source>
        <dbReference type="EMBL" id="RRT60067.1"/>
    </source>
</evidence>
<reference evidence="2 3" key="1">
    <citation type="journal article" date="2014" name="Agronomy (Basel)">
        <title>A Draft Genome Sequence for Ensete ventricosum, the Drought-Tolerant Tree Against Hunger.</title>
        <authorList>
            <person name="Harrison J."/>
            <person name="Moore K.A."/>
            <person name="Paszkiewicz K."/>
            <person name="Jones T."/>
            <person name="Grant M."/>
            <person name="Ambacheew D."/>
            <person name="Muzemil S."/>
            <person name="Studholme D.J."/>
        </authorList>
    </citation>
    <scope>NUCLEOTIDE SEQUENCE [LARGE SCALE GENOMIC DNA]</scope>
</reference>
<dbReference type="Proteomes" id="UP000287651">
    <property type="component" value="Unassembled WGS sequence"/>
</dbReference>
<organism evidence="2 3">
    <name type="scientific">Ensete ventricosum</name>
    <name type="common">Abyssinian banana</name>
    <name type="synonym">Musa ensete</name>
    <dbReference type="NCBI Taxonomy" id="4639"/>
    <lineage>
        <taxon>Eukaryota</taxon>
        <taxon>Viridiplantae</taxon>
        <taxon>Streptophyta</taxon>
        <taxon>Embryophyta</taxon>
        <taxon>Tracheophyta</taxon>
        <taxon>Spermatophyta</taxon>
        <taxon>Magnoliopsida</taxon>
        <taxon>Liliopsida</taxon>
        <taxon>Zingiberales</taxon>
        <taxon>Musaceae</taxon>
        <taxon>Ensete</taxon>
    </lineage>
</organism>
<sequence>MFSCVVVASSATQGALLRVPRVTEQSSISLRKAAEKMHRIARIRSLRLLPTSPLPLVRAASSSTTGRTADIAVHSEGPQVLIRIQPSLPFPLLSPTKLWCMPEEKQRKERKEEDRELPHSLSDKIPPFAPSPKLESHEVVPPGAPSLQQKRRLSHQPEPAVFADVACVGLDGTPLHREQQKEEEDFKEYYERHKPSPLAEIEFADTRKPITRATDGGASYDVDLGPGRGVMVEETVDEALARAEAMFRERAMTGVPDLPHSWALRRMLWEMDQRVHGSSGLQSM</sequence>
<comment type="caution">
    <text evidence="2">The sequence shown here is derived from an EMBL/GenBank/DDBJ whole genome shotgun (WGS) entry which is preliminary data.</text>
</comment>
<evidence type="ECO:0000256" key="1">
    <source>
        <dbReference type="SAM" id="MobiDB-lite"/>
    </source>
</evidence>
<gene>
    <name evidence="2" type="ORF">B296_00020217</name>
</gene>
<dbReference type="AlphaFoldDB" id="A0A426Z7V3"/>
<name>A0A426Z7V3_ENSVE</name>